<comment type="caution">
    <text evidence="3">Lacks conserved residue(s) required for the propagation of feature annotation.</text>
</comment>
<dbReference type="HAMAP" id="MF_00146">
    <property type="entry name" value="dCTP_deaminase"/>
    <property type="match status" value="1"/>
</dbReference>
<comment type="subunit">
    <text evidence="3">Homotrimer.</text>
</comment>
<feature type="active site" description="Proton donor/acceptor" evidence="3">
    <location>
        <position position="128"/>
    </location>
</feature>
<proteinExistence type="inferred from homology"/>
<evidence type="ECO:0000256" key="3">
    <source>
        <dbReference type="HAMAP-Rule" id="MF_00146"/>
    </source>
</evidence>
<keyword evidence="1 3" id="KW-0378">Hydrolase</keyword>
<dbReference type="GO" id="GO:0006229">
    <property type="term" value="P:dUTP biosynthetic process"/>
    <property type="evidence" value="ECO:0007669"/>
    <property type="project" value="UniProtKB-UniRule"/>
</dbReference>
<accession>A0A7C4JLF1</accession>
<dbReference type="InterPro" id="IPR036157">
    <property type="entry name" value="dUTPase-like_sf"/>
</dbReference>
<feature type="binding site" evidence="3">
    <location>
        <position position="118"/>
    </location>
    <ligand>
        <name>dCTP</name>
        <dbReference type="ChEBI" id="CHEBI:61481"/>
    </ligand>
</feature>
<comment type="pathway">
    <text evidence="3">Pyrimidine metabolism; dUMP biosynthesis; dUMP from dCTP (dUTP route): step 1/2.</text>
</comment>
<evidence type="ECO:0000256" key="1">
    <source>
        <dbReference type="ARBA" id="ARBA00022801"/>
    </source>
</evidence>
<dbReference type="GO" id="GO:0006226">
    <property type="term" value="P:dUMP biosynthetic process"/>
    <property type="evidence" value="ECO:0007669"/>
    <property type="project" value="UniProtKB-UniPathway"/>
</dbReference>
<dbReference type="Pfam" id="PF22769">
    <property type="entry name" value="DCD"/>
    <property type="match status" value="1"/>
</dbReference>
<dbReference type="EC" id="3.5.4.13" evidence="3"/>
<dbReference type="GO" id="GO:0008829">
    <property type="term" value="F:dCTP deaminase activity"/>
    <property type="evidence" value="ECO:0007669"/>
    <property type="project" value="UniProtKB-UniRule"/>
</dbReference>
<dbReference type="Gene3D" id="2.70.40.10">
    <property type="match status" value="1"/>
</dbReference>
<dbReference type="InterPro" id="IPR033704">
    <property type="entry name" value="dUTPase_trimeric"/>
</dbReference>
<comment type="catalytic activity">
    <reaction evidence="3">
        <text>dCTP + H2O + H(+) = dUTP + NH4(+)</text>
        <dbReference type="Rhea" id="RHEA:22680"/>
        <dbReference type="ChEBI" id="CHEBI:15377"/>
        <dbReference type="ChEBI" id="CHEBI:15378"/>
        <dbReference type="ChEBI" id="CHEBI:28938"/>
        <dbReference type="ChEBI" id="CHEBI:61481"/>
        <dbReference type="ChEBI" id="CHEBI:61555"/>
        <dbReference type="EC" id="3.5.4.13"/>
    </reaction>
</comment>
<name>A0A7C4JLF1_STAMA</name>
<comment type="caution">
    <text evidence="4">The sequence shown here is derived from an EMBL/GenBank/DDBJ whole genome shotgun (WGS) entry which is preliminary data.</text>
</comment>
<feature type="binding site" evidence="3">
    <location>
        <position position="167"/>
    </location>
    <ligand>
        <name>dCTP</name>
        <dbReference type="ChEBI" id="CHEBI:61481"/>
    </ligand>
</feature>
<dbReference type="PANTHER" id="PTHR42680:SF3">
    <property type="entry name" value="DCTP DEAMINASE"/>
    <property type="match status" value="1"/>
</dbReference>
<feature type="binding site" evidence="3">
    <location>
        <position position="163"/>
    </location>
    <ligand>
        <name>dCTP</name>
        <dbReference type="ChEBI" id="CHEBI:61481"/>
    </ligand>
</feature>
<protein>
    <recommendedName>
        <fullName evidence="3">dCTP deaminase</fullName>
        <ecNumber evidence="3">3.5.4.13</ecNumber>
    </recommendedName>
    <alternativeName>
        <fullName evidence="3">Deoxycytidine triphosphate deaminase</fullName>
    </alternativeName>
</protein>
<dbReference type="UniPathway" id="UPA00610">
    <property type="reaction ID" value="UER00665"/>
</dbReference>
<keyword evidence="3" id="KW-0547">Nucleotide-binding</keyword>
<dbReference type="InterPro" id="IPR011962">
    <property type="entry name" value="dCTP_deaminase"/>
</dbReference>
<organism evidence="4">
    <name type="scientific">Staphylothermus marinus</name>
    <dbReference type="NCBI Taxonomy" id="2280"/>
    <lineage>
        <taxon>Archaea</taxon>
        <taxon>Thermoproteota</taxon>
        <taxon>Thermoprotei</taxon>
        <taxon>Desulfurococcales</taxon>
        <taxon>Desulfurococcaceae</taxon>
        <taxon>Staphylothermus</taxon>
    </lineage>
</organism>
<evidence type="ECO:0000256" key="2">
    <source>
        <dbReference type="ARBA" id="ARBA00023080"/>
    </source>
</evidence>
<dbReference type="PANTHER" id="PTHR42680">
    <property type="entry name" value="DCTP DEAMINASE"/>
    <property type="match status" value="1"/>
</dbReference>
<feature type="binding site" evidence="3">
    <location>
        <position position="160"/>
    </location>
    <ligand>
        <name>dCTP</name>
        <dbReference type="ChEBI" id="CHEBI:61481"/>
    </ligand>
</feature>
<sequence>MILSDWDIRVYVEKGLLIIKPLFEDTIRENGVDLRFGYQFCRFSKKSDTVIDSRKDPLDMILECTEVSEDEGFVINPLEHVLATTLEWIELPHDLVGLVNLRSTFARLSLYIPPTVVDSGFKGQLTIEVIGGSVPLKVYPGQRFLHVIFARTSSPVYKPYTGKYQEQRGVTPPKPDI</sequence>
<dbReference type="GO" id="GO:0000166">
    <property type="term" value="F:nucleotide binding"/>
    <property type="evidence" value="ECO:0007669"/>
    <property type="project" value="UniProtKB-KW"/>
</dbReference>
<dbReference type="EMBL" id="DTBP01000018">
    <property type="protein sequence ID" value="HGQ74019.1"/>
    <property type="molecule type" value="Genomic_DNA"/>
</dbReference>
<dbReference type="SUPFAM" id="SSF51283">
    <property type="entry name" value="dUTPase-like"/>
    <property type="match status" value="1"/>
</dbReference>
<comment type="similarity">
    <text evidence="3">Belongs to the dCTP deaminase family.</text>
</comment>
<reference evidence="4" key="1">
    <citation type="journal article" date="2020" name="mSystems">
        <title>Genome- and Community-Level Interaction Insights into Carbon Utilization and Element Cycling Functions of Hydrothermarchaeota in Hydrothermal Sediment.</title>
        <authorList>
            <person name="Zhou Z."/>
            <person name="Liu Y."/>
            <person name="Xu W."/>
            <person name="Pan J."/>
            <person name="Luo Z.H."/>
            <person name="Li M."/>
        </authorList>
    </citation>
    <scope>NUCLEOTIDE SEQUENCE [LARGE SCALE GENOMIC DNA]</scope>
    <source>
        <strain evidence="4">SpSt-648</strain>
    </source>
</reference>
<evidence type="ECO:0000313" key="4">
    <source>
        <dbReference type="EMBL" id="HGQ74019.1"/>
    </source>
</evidence>
<gene>
    <name evidence="3" type="primary">dcd</name>
    <name evidence="4" type="ORF">ENU20_02960</name>
</gene>
<comment type="function">
    <text evidence="3">Catalyzes the deamination of dCTP to dUTP.</text>
</comment>
<keyword evidence="2 3" id="KW-0546">Nucleotide metabolism</keyword>
<feature type="binding site" evidence="3">
    <location>
        <begin position="102"/>
        <end position="107"/>
    </location>
    <ligand>
        <name>dCTP</name>
        <dbReference type="ChEBI" id="CHEBI:61481"/>
    </ligand>
</feature>
<dbReference type="AlphaFoldDB" id="A0A7C4JLF1"/>
<dbReference type="CDD" id="cd07557">
    <property type="entry name" value="trimeric_dUTPase"/>
    <property type="match status" value="1"/>
</dbReference>
<dbReference type="NCBIfam" id="TIGR02274">
    <property type="entry name" value="dCTP_deam"/>
    <property type="match status" value="1"/>
</dbReference>